<sequence length="374" mass="40508">MDKYSVQKSIDALKELKGSNTFYDVHVHPYEVMFDACQYQPSAQSGGLFSAGAAKYLAPELGDLNLNPTAVGKGKELEQKLRAMACLLGARRSYSHTGPVVFGDQMNLSGIDRVLLLPVVREAEGGDGQLKAMSEMFGGDERFLFGYCMPGDISNDQIEAAMRRAVAEYDVRAVKIHPSVTGINLGCRAGVERVEAILAAAGNNRLNVVIHGGLSPDCQNQQAVSYGTVANLRHVDWSITPGAVVIAHGGCFGHSSGDACANVIPAMVGLFERYDNLSFDTSGVGYEVLCRLLKCFDQERILFGSDALYEKQWAALMKLWCALRKTQKWPEEALVGIAALNPGRLFDRKHGPVQAALAGVSAPPVQFRREGPLK</sequence>
<dbReference type="Pfam" id="PF04909">
    <property type="entry name" value="Amidohydro_2"/>
    <property type="match status" value="1"/>
</dbReference>
<keyword evidence="2" id="KW-0378">Hydrolase</keyword>
<evidence type="ECO:0000313" key="2">
    <source>
        <dbReference type="EMBL" id="ALC16863.1"/>
    </source>
</evidence>
<feature type="domain" description="Amidohydrolase-related" evidence="1">
    <location>
        <begin position="119"/>
        <end position="347"/>
    </location>
</feature>
<dbReference type="AlphaFoldDB" id="A0A0M3QFY2"/>
<dbReference type="GO" id="GO:0016787">
    <property type="term" value="F:hydrolase activity"/>
    <property type="evidence" value="ECO:0007669"/>
    <property type="project" value="UniProtKB-KW"/>
</dbReference>
<dbReference type="KEGG" id="des:DSOUD_2096"/>
<dbReference type="Gene3D" id="3.20.20.140">
    <property type="entry name" value="Metal-dependent hydrolases"/>
    <property type="match status" value="1"/>
</dbReference>
<dbReference type="SUPFAM" id="SSF51556">
    <property type="entry name" value="Metallo-dependent hydrolases"/>
    <property type="match status" value="1"/>
</dbReference>
<dbReference type="InterPro" id="IPR006680">
    <property type="entry name" value="Amidohydro-rel"/>
</dbReference>
<gene>
    <name evidence="2" type="ORF">DSOUD_2096</name>
</gene>
<dbReference type="PATRIC" id="fig|1603606.3.peg.2265"/>
<reference evidence="2 3" key="1">
    <citation type="submission" date="2015-07" db="EMBL/GenBank/DDBJ databases">
        <title>Isolation and Genomic Characterization of a Novel Halophilic Metal-Reducing Deltaproteobacterium from the Deep Subsurface.</title>
        <authorList>
            <person name="Badalamenti J.P."/>
            <person name="Summers Z.M."/>
            <person name="Gralnick J.A."/>
            <person name="Bond D.R."/>
        </authorList>
    </citation>
    <scope>NUCLEOTIDE SEQUENCE [LARGE SCALE GENOMIC DNA]</scope>
    <source>
        <strain evidence="2 3">WTL</strain>
    </source>
</reference>
<dbReference type="InterPro" id="IPR032466">
    <property type="entry name" value="Metal_Hydrolase"/>
</dbReference>
<dbReference type="RefSeq" id="WP_053550916.1">
    <property type="nucleotide sequence ID" value="NZ_CP010802.1"/>
</dbReference>
<organism evidence="2 3">
    <name type="scientific">Desulfuromonas soudanensis</name>
    <dbReference type="NCBI Taxonomy" id="1603606"/>
    <lineage>
        <taxon>Bacteria</taxon>
        <taxon>Pseudomonadati</taxon>
        <taxon>Thermodesulfobacteriota</taxon>
        <taxon>Desulfuromonadia</taxon>
        <taxon>Desulfuromonadales</taxon>
        <taxon>Desulfuromonadaceae</taxon>
        <taxon>Desulfuromonas</taxon>
    </lineage>
</organism>
<keyword evidence="3" id="KW-1185">Reference proteome</keyword>
<dbReference type="Proteomes" id="UP000057158">
    <property type="component" value="Chromosome"/>
</dbReference>
<evidence type="ECO:0000259" key="1">
    <source>
        <dbReference type="Pfam" id="PF04909"/>
    </source>
</evidence>
<proteinExistence type="predicted"/>
<name>A0A0M3QFY2_9BACT</name>
<dbReference type="STRING" id="1603606.DSOUD_2096"/>
<evidence type="ECO:0000313" key="3">
    <source>
        <dbReference type="Proteomes" id="UP000057158"/>
    </source>
</evidence>
<protein>
    <submittedName>
        <fullName evidence="2">Amidohydrolase</fullName>
    </submittedName>
</protein>
<dbReference type="OrthoDB" id="9808095at2"/>
<dbReference type="EMBL" id="CP010802">
    <property type="protein sequence ID" value="ALC16863.1"/>
    <property type="molecule type" value="Genomic_DNA"/>
</dbReference>
<accession>A0A0M3QFY2</accession>